<protein>
    <submittedName>
        <fullName evidence="2">Ca2+-dependent phosphoinositide-specific phospholipase C</fullName>
        <ecNumber evidence="2">3.1.4.11</ecNumber>
    </submittedName>
</protein>
<dbReference type="RefSeq" id="WP_268076578.1">
    <property type="nucleotide sequence ID" value="NZ_CP109966.1"/>
</dbReference>
<name>A0ABY7ARV2_9ALTE</name>
<dbReference type="Pfam" id="PF16670">
    <property type="entry name" value="PI-PLC-C1"/>
    <property type="match status" value="1"/>
</dbReference>
<feature type="signal peptide" evidence="1">
    <location>
        <begin position="1"/>
        <end position="19"/>
    </location>
</feature>
<dbReference type="SUPFAM" id="SSF51695">
    <property type="entry name" value="PLC-like phosphodiesterases"/>
    <property type="match status" value="1"/>
</dbReference>
<keyword evidence="2" id="KW-0614">Plasmid</keyword>
<keyword evidence="3" id="KW-1185">Reference proteome</keyword>
<keyword evidence="2" id="KW-0378">Hydrolase</keyword>
<evidence type="ECO:0000313" key="2">
    <source>
        <dbReference type="EMBL" id="WAJ71856.1"/>
    </source>
</evidence>
<organism evidence="2 3">
    <name type="scientific">Catenovulum adriaticum</name>
    <dbReference type="NCBI Taxonomy" id="2984846"/>
    <lineage>
        <taxon>Bacteria</taxon>
        <taxon>Pseudomonadati</taxon>
        <taxon>Pseudomonadota</taxon>
        <taxon>Gammaproteobacteria</taxon>
        <taxon>Alteromonadales</taxon>
        <taxon>Alteromonadaceae</taxon>
        <taxon>Catenovulum</taxon>
    </lineage>
</organism>
<evidence type="ECO:0000256" key="1">
    <source>
        <dbReference type="SAM" id="SignalP"/>
    </source>
</evidence>
<dbReference type="EC" id="3.1.4.11" evidence="2"/>
<accession>A0ABY7ARV2</accession>
<dbReference type="InterPro" id="IPR032075">
    <property type="entry name" value="PI-PLC-C1"/>
</dbReference>
<sequence length="488" mass="54630">MKTLLMAALLLLLNTTAQANLRYNEVTQKSSHNSYSRDEGILDQLVFHRIRSIEFDLFRGKIGRAGISRDWYVYHTPVFDTGTNCDKFSNCLRELQIFDQQIPQHEVVTVWFDIKDGFSSGQTAQDLDNLIKSYINPNDILKPSDLYNACPNANNLKQAVTGSCNWPTLSSLKGKWMFVITDPSYADGRSNRLGFTSASVDSNSDVDSSSKIFFNTDNTSQSLGRHIHINNFVSRRYVVNNSSGFINAKNAWVHHIATDKVNYVQDTWAKTHNSYGYPFTCINRNCSSNQESDSIIGIKVNSEDIWGSQDHFSFQYQNKGTANGRWQTAINVPSSHVDKFAKGCVMARAALSDDSPYFAVCRLADNNKLAVQYRDYYGNNSGSKNVTISDASGIAQEDLTYVKMDVYDNGQCVLGQGSRDGISWTTIMSRCFSYSLKYQGLAASSHGNNKVKVLFSNLRYWNNTLSSGQFTLENIGTVRSASGFQGSF</sequence>
<dbReference type="GO" id="GO:0004435">
    <property type="term" value="F:phosphatidylinositol-4,5-bisphosphate phospholipase C activity"/>
    <property type="evidence" value="ECO:0007669"/>
    <property type="project" value="UniProtKB-EC"/>
</dbReference>
<reference evidence="2" key="1">
    <citation type="submission" date="2022-10" db="EMBL/GenBank/DDBJ databases">
        <title>Catenovulum adriacola sp. nov. isolated in the Harbour of Susak.</title>
        <authorList>
            <person name="Schoch T."/>
            <person name="Reich S.J."/>
            <person name="Stoeferle S."/>
            <person name="Flaiz M."/>
            <person name="Kazda M."/>
            <person name="Riedel C.U."/>
            <person name="Duerre P."/>
        </authorList>
    </citation>
    <scope>NUCLEOTIDE SEQUENCE</scope>
    <source>
        <strain evidence="2">TS8</strain>
        <plasmid evidence="2">pCadTS8_1</plasmid>
    </source>
</reference>
<dbReference type="EMBL" id="CP109966">
    <property type="protein sequence ID" value="WAJ71856.1"/>
    <property type="molecule type" value="Genomic_DNA"/>
</dbReference>
<dbReference type="Gene3D" id="3.20.20.190">
    <property type="entry name" value="Phosphatidylinositol (PI) phosphodiesterase"/>
    <property type="match status" value="1"/>
</dbReference>
<feature type="chain" id="PRO_5046565652" evidence="1">
    <location>
        <begin position="20"/>
        <end position="488"/>
    </location>
</feature>
<proteinExistence type="predicted"/>
<geneLocation type="plasmid" evidence="2 3">
    <name>pCadTS8_1</name>
</geneLocation>
<dbReference type="Proteomes" id="UP001163726">
    <property type="component" value="Plasmid pCadTS8_1"/>
</dbReference>
<keyword evidence="1" id="KW-0732">Signal</keyword>
<evidence type="ECO:0000313" key="3">
    <source>
        <dbReference type="Proteomes" id="UP001163726"/>
    </source>
</evidence>
<gene>
    <name evidence="2" type="ORF">OLW01_14095</name>
</gene>
<dbReference type="InterPro" id="IPR017946">
    <property type="entry name" value="PLC-like_Pdiesterase_TIM-brl"/>
</dbReference>